<feature type="region of interest" description="Disordered" evidence="6">
    <location>
        <begin position="864"/>
        <end position="902"/>
    </location>
</feature>
<feature type="compositionally biased region" description="Polar residues" evidence="6">
    <location>
        <begin position="813"/>
        <end position="838"/>
    </location>
</feature>
<feature type="signal peptide" evidence="7">
    <location>
        <begin position="1"/>
        <end position="30"/>
    </location>
</feature>
<proteinExistence type="inferred from homology"/>
<organism evidence="9 10">
    <name type="scientific">Coilia grayii</name>
    <name type="common">Gray's grenadier anchovy</name>
    <dbReference type="NCBI Taxonomy" id="363190"/>
    <lineage>
        <taxon>Eukaryota</taxon>
        <taxon>Metazoa</taxon>
        <taxon>Chordata</taxon>
        <taxon>Craniata</taxon>
        <taxon>Vertebrata</taxon>
        <taxon>Euteleostomi</taxon>
        <taxon>Actinopterygii</taxon>
        <taxon>Neopterygii</taxon>
        <taxon>Teleostei</taxon>
        <taxon>Clupei</taxon>
        <taxon>Clupeiformes</taxon>
        <taxon>Clupeoidei</taxon>
        <taxon>Engraulidae</taxon>
        <taxon>Coilinae</taxon>
        <taxon>Coilia</taxon>
    </lineage>
</organism>
<keyword evidence="10" id="KW-1185">Reference proteome</keyword>
<feature type="compositionally biased region" description="Basic and acidic residues" evidence="6">
    <location>
        <begin position="656"/>
        <end position="667"/>
    </location>
</feature>
<feature type="region of interest" description="Disordered" evidence="6">
    <location>
        <begin position="561"/>
        <end position="838"/>
    </location>
</feature>
<feature type="compositionally biased region" description="Polar residues" evidence="6">
    <location>
        <begin position="594"/>
        <end position="606"/>
    </location>
</feature>
<dbReference type="SMART" id="SM00382">
    <property type="entry name" value="AAA"/>
    <property type="match status" value="1"/>
</dbReference>
<dbReference type="FunFam" id="3.40.50.300:FF:000671">
    <property type="entry name" value="DNA helicase MCM9 isoform X1"/>
    <property type="match status" value="1"/>
</dbReference>
<feature type="compositionally biased region" description="Low complexity" evidence="6">
    <location>
        <begin position="798"/>
        <end position="812"/>
    </location>
</feature>
<dbReference type="GO" id="GO:0003677">
    <property type="term" value="F:DNA binding"/>
    <property type="evidence" value="ECO:0007669"/>
    <property type="project" value="UniProtKB-KW"/>
</dbReference>
<dbReference type="SMART" id="SM00350">
    <property type="entry name" value="MCM"/>
    <property type="match status" value="1"/>
</dbReference>
<dbReference type="InterPro" id="IPR001208">
    <property type="entry name" value="MCM_dom"/>
</dbReference>
<dbReference type="PROSITE" id="PS50051">
    <property type="entry name" value="MCM_2"/>
    <property type="match status" value="1"/>
</dbReference>
<dbReference type="SUPFAM" id="SSF52540">
    <property type="entry name" value="P-loop containing nucleoside triphosphate hydrolases"/>
    <property type="match status" value="1"/>
</dbReference>
<evidence type="ECO:0000256" key="1">
    <source>
        <dbReference type="ARBA" id="ARBA00008010"/>
    </source>
</evidence>
<dbReference type="InterPro" id="IPR041562">
    <property type="entry name" value="MCM_lid"/>
</dbReference>
<evidence type="ECO:0000256" key="4">
    <source>
        <dbReference type="ARBA" id="ARBA00023125"/>
    </source>
</evidence>
<dbReference type="GO" id="GO:0016787">
    <property type="term" value="F:hydrolase activity"/>
    <property type="evidence" value="ECO:0007669"/>
    <property type="project" value="UniProtKB-KW"/>
</dbReference>
<evidence type="ECO:0000256" key="5">
    <source>
        <dbReference type="RuleBase" id="RU004070"/>
    </source>
</evidence>
<feature type="compositionally biased region" description="Low complexity" evidence="6">
    <location>
        <begin position="868"/>
        <end position="882"/>
    </location>
</feature>
<dbReference type="InterPro" id="IPR031327">
    <property type="entry name" value="MCM"/>
</dbReference>
<dbReference type="CDD" id="cd17760">
    <property type="entry name" value="MCM9"/>
    <property type="match status" value="1"/>
</dbReference>
<feature type="compositionally biased region" description="Polar residues" evidence="6">
    <location>
        <begin position="524"/>
        <end position="534"/>
    </location>
</feature>
<evidence type="ECO:0000256" key="7">
    <source>
        <dbReference type="SAM" id="SignalP"/>
    </source>
</evidence>
<dbReference type="InterPro" id="IPR003593">
    <property type="entry name" value="AAA+_ATPase"/>
</dbReference>
<dbReference type="Pfam" id="PF00493">
    <property type="entry name" value="MCM"/>
    <property type="match status" value="1"/>
</dbReference>
<evidence type="ECO:0000256" key="2">
    <source>
        <dbReference type="ARBA" id="ARBA00022741"/>
    </source>
</evidence>
<evidence type="ECO:0000313" key="9">
    <source>
        <dbReference type="EMBL" id="KAL2082356.1"/>
    </source>
</evidence>
<feature type="compositionally biased region" description="Low complexity" evidence="6">
    <location>
        <begin position="565"/>
        <end position="574"/>
    </location>
</feature>
<dbReference type="GO" id="GO:0005524">
    <property type="term" value="F:ATP binding"/>
    <property type="evidence" value="ECO:0007669"/>
    <property type="project" value="UniProtKB-KW"/>
</dbReference>
<comment type="similarity">
    <text evidence="1 5">Belongs to the MCM family.</text>
</comment>
<dbReference type="Pfam" id="PF17855">
    <property type="entry name" value="MCM_lid"/>
    <property type="match status" value="1"/>
</dbReference>
<evidence type="ECO:0000256" key="3">
    <source>
        <dbReference type="ARBA" id="ARBA00022840"/>
    </source>
</evidence>
<evidence type="ECO:0000256" key="6">
    <source>
        <dbReference type="SAM" id="MobiDB-lite"/>
    </source>
</evidence>
<dbReference type="PRINTS" id="PR01657">
    <property type="entry name" value="MCMFAMILY"/>
</dbReference>
<dbReference type="PANTHER" id="PTHR11630:SF48">
    <property type="entry name" value="DNA HELICASE MCM9"/>
    <property type="match status" value="1"/>
</dbReference>
<dbReference type="GO" id="GO:0003678">
    <property type="term" value="F:DNA helicase activity"/>
    <property type="evidence" value="ECO:0007669"/>
    <property type="project" value="UniProtKB-EC"/>
</dbReference>
<feature type="compositionally biased region" description="Low complexity" evidence="6">
    <location>
        <begin position="750"/>
        <end position="768"/>
    </location>
</feature>
<keyword evidence="2 5" id="KW-0547">Nucleotide-binding</keyword>
<dbReference type="Proteomes" id="UP001591681">
    <property type="component" value="Unassembled WGS sequence"/>
</dbReference>
<dbReference type="GO" id="GO:0005634">
    <property type="term" value="C:nucleus"/>
    <property type="evidence" value="ECO:0007669"/>
    <property type="project" value="UniProtKB-SubCell"/>
</dbReference>
<dbReference type="AlphaFoldDB" id="A0ABD1J8I7"/>
<feature type="compositionally biased region" description="Low complexity" evidence="6">
    <location>
        <begin position="425"/>
        <end position="435"/>
    </location>
</feature>
<sequence>MSLCPQVFGMYVVKLAVAMVLAGGVQRIDASGTKVRGESHLLLVGDPGTGKSQFLKYAAKITPRSVLTAGIGSTNAGLTVAAVKDGGEWHLEAGALVLSDGGLCCIDEFNSIKEHDRTSIHEAMEQQTISVAKAGMVCKLDTRTTILAATNPKGQYDPSMPVSVNVALASPLLSRFDLVLVLLDTKNPEWDKIISSFILQNKGTPSESSSSLWSMEKMRAYFSLVKTLRPRVSSEANAILARYYQLQRQSSGRNAARTTIRMLESLGRLAEAHARLMFRETVTVEDAVVVVSVMECSMQGGALLGEVNALHTSFPDNPSEQYKTQCQIVLEGLGLEHLLHAELQRLGRLKKNISLSSGAGDSEEGGEGAQGTLSPGQPDTDKDSQGGLGWFHSLDQQDDVEETTDLRPSSTPPPPPSPPPPLPPEATTLPELTTEQPQKQEEGLPGNAGAQHGKEAGTRPTVTKGKVKEQKSWQKEEEELRGRESGKWAPSDRSSVSAEAATSDDPDSVVLRVSKKLHGKRLQKLSSATEQASLHQKEAALLPQATGGAVSNKTDLLDELDQLFSSDSSPAHSSTPVAGKRHVSRRADGPLSADLSSEGESLQSKFTGFAFKPRGRIHHTDTPQTSETVSPTVGSSSGKTDPAEKKKKEKGPQIAERQKRDSRDCSAKDSSAIPPADGSSSTDNRLRLRGLSETANEKAPGGSHDQRNTGRGSVVSGELSGGPELKRQRLLQRLSSMTTGEDKAASVCVPPASDTHTSHTSPSASTPDQSRAKVSSSTLAKLSRFSFLASPSPEKKTTAPATATSPNGPPTTVLTDNANTKMPTTHKSPSAPTTNNTAILSSTDTLHAKQLGSTHAQSILISNKTDIPTETATEPQTTHTSTDTGASSGKQLVPVDAGNPKKRKCFELGSGAGAGAGKGLFSGLSLFSSAVQEDDSLLDLDWGDEPSKRAKL</sequence>
<accession>A0ABD1J8I7</accession>
<gene>
    <name evidence="9" type="ORF">ACEWY4_022174</name>
</gene>
<comment type="caution">
    <text evidence="9">The sequence shown here is derived from an EMBL/GenBank/DDBJ whole genome shotgun (WGS) entry which is preliminary data.</text>
</comment>
<feature type="compositionally biased region" description="Pro residues" evidence="6">
    <location>
        <begin position="410"/>
        <end position="424"/>
    </location>
</feature>
<name>A0ABD1J8I7_9TELE</name>
<feature type="compositionally biased region" description="Basic residues" evidence="6">
    <location>
        <begin position="513"/>
        <end position="523"/>
    </location>
</feature>
<dbReference type="Gene3D" id="3.40.50.300">
    <property type="entry name" value="P-loop containing nucleotide triphosphate hydrolases"/>
    <property type="match status" value="1"/>
</dbReference>
<protein>
    <recommendedName>
        <fullName evidence="8">MCM C-terminal AAA(+) ATPase domain-containing protein</fullName>
    </recommendedName>
</protein>
<feature type="compositionally biased region" description="Polar residues" evidence="6">
    <location>
        <begin position="622"/>
        <end position="639"/>
    </location>
</feature>
<dbReference type="EMBL" id="JBHFQA010000019">
    <property type="protein sequence ID" value="KAL2082356.1"/>
    <property type="molecule type" value="Genomic_DNA"/>
</dbReference>
<feature type="region of interest" description="Disordered" evidence="6">
    <location>
        <begin position="356"/>
        <end position="546"/>
    </location>
</feature>
<evidence type="ECO:0000259" key="8">
    <source>
        <dbReference type="PROSITE" id="PS50051"/>
    </source>
</evidence>
<dbReference type="PANTHER" id="PTHR11630">
    <property type="entry name" value="DNA REPLICATION LICENSING FACTOR MCM FAMILY MEMBER"/>
    <property type="match status" value="1"/>
</dbReference>
<feature type="chain" id="PRO_5044778453" description="MCM C-terminal AAA(+) ATPase domain-containing protein" evidence="7">
    <location>
        <begin position="31"/>
        <end position="952"/>
    </location>
</feature>
<feature type="domain" description="MCM C-terminal AAA(+) ATPase" evidence="8">
    <location>
        <begin position="1"/>
        <end position="198"/>
    </location>
</feature>
<dbReference type="InterPro" id="IPR027417">
    <property type="entry name" value="P-loop_NTPase"/>
</dbReference>
<keyword evidence="7" id="KW-0732">Signal</keyword>
<reference evidence="9 10" key="1">
    <citation type="submission" date="2024-09" db="EMBL/GenBank/DDBJ databases">
        <title>A chromosome-level genome assembly of Gray's grenadier anchovy, Coilia grayii.</title>
        <authorList>
            <person name="Fu Z."/>
        </authorList>
    </citation>
    <scope>NUCLEOTIDE SEQUENCE [LARGE SCALE GENOMIC DNA]</scope>
    <source>
        <strain evidence="9">G4</strain>
        <tissue evidence="9">Muscle</tissue>
    </source>
</reference>
<evidence type="ECO:0000313" key="10">
    <source>
        <dbReference type="Proteomes" id="UP001591681"/>
    </source>
</evidence>
<feature type="compositionally biased region" description="Basic and acidic residues" evidence="6">
    <location>
        <begin position="466"/>
        <end position="486"/>
    </location>
</feature>
<keyword evidence="3 5" id="KW-0067">ATP-binding</keyword>
<dbReference type="GO" id="GO:0006281">
    <property type="term" value="P:DNA repair"/>
    <property type="evidence" value="ECO:0007669"/>
    <property type="project" value="UniProtKB-KW"/>
</dbReference>
<keyword evidence="4 5" id="KW-0238">DNA-binding</keyword>